<keyword evidence="4" id="KW-0862">Zinc</keyword>
<accession>A0ABM1BV99</accession>
<keyword evidence="7" id="KW-1185">Reference proteome</keyword>
<proteinExistence type="predicted"/>
<dbReference type="InterPro" id="IPR036236">
    <property type="entry name" value="Znf_C2H2_sf"/>
</dbReference>
<dbReference type="Pfam" id="PF00096">
    <property type="entry name" value="zf-C2H2"/>
    <property type="match status" value="5"/>
</dbReference>
<keyword evidence="2" id="KW-0677">Repeat</keyword>
<feature type="domain" description="C2H2-type" evidence="6">
    <location>
        <begin position="601"/>
        <end position="628"/>
    </location>
</feature>
<dbReference type="SUPFAM" id="SSF57667">
    <property type="entry name" value="beta-beta-alpha zinc fingers"/>
    <property type="match status" value="5"/>
</dbReference>
<keyword evidence="1" id="KW-0479">Metal-binding</keyword>
<evidence type="ECO:0000256" key="4">
    <source>
        <dbReference type="ARBA" id="ARBA00022833"/>
    </source>
</evidence>
<evidence type="ECO:0000256" key="3">
    <source>
        <dbReference type="ARBA" id="ARBA00022771"/>
    </source>
</evidence>
<sequence>METKNSEPIVEHGIVTTDLECLEAVKTTKSLVYVKESTVDHHTDNFVNNDFEPSSLQVKNSVRLVEISETACGNIQPDTSCELSGTTTGENLLEFNPIEGSKCAAEIEIPLIYQTGQHEYSSRNGAATTTVNRVVDTVNESIHILQESTSRNLSVNIVEASTLNIEDFETSVQCYEPSSKRKRRRPQKLIYFSEEKRMKTSNKRKGQRVKRLAKTQSWECSYCDAFFKTKVHRDKHFKQAHQFQCNSCDQVFLSKTDFEFHVSSVHGSLNGNSVPKCSSFSESSVSINEGTGYVCSMNKGKELQDKIHGKYSCWKCGKMFLVKKKLTRHLHCHSEQKKFSCENCGKAFKEKGSLSKHYETHYHQNIPCEMCGKQYKSNRTLLKHMQTHKNSNHNCEICGKNYRTQIGLESHMTTHRPGPSQYTCSVCQHDCRTKHYLSVHMKQRHQNGSFSVFTCPECGKEFKWELSLKNHLFVKHGKGKGKGVIECDICQKKFVNKYNLLAHLPHHNELRPYKCEHCAVCFKYKHSYEKHLEVVHSDKKEHQCSVCGKLFKTKAYLNAHETNVHHSGAKEVCRICNKNFKTAKILRAHLKCHSDGGKRKFICSSCPRGFAFPKDLRRHEKVHTGVKDYECDECGKAFARMDNLRTHLKLHKQAET</sequence>
<protein>
    <submittedName>
        <fullName evidence="8">Gastrula zinc finger protein XlCGF57.1-like</fullName>
    </submittedName>
</protein>
<dbReference type="RefSeq" id="XP_013789347.1">
    <property type="nucleotide sequence ID" value="XM_013933893.2"/>
</dbReference>
<feature type="domain" description="C2H2-type" evidence="6">
    <location>
        <begin position="453"/>
        <end position="481"/>
    </location>
</feature>
<keyword evidence="3 5" id="KW-0863">Zinc-finger</keyword>
<gene>
    <name evidence="8" type="primary">LOC106473210</name>
</gene>
<dbReference type="GeneID" id="106473210"/>
<evidence type="ECO:0000313" key="8">
    <source>
        <dbReference type="RefSeq" id="XP_013789347.1"/>
    </source>
</evidence>
<feature type="domain" description="C2H2-type" evidence="6">
    <location>
        <begin position="629"/>
        <end position="656"/>
    </location>
</feature>
<feature type="domain" description="C2H2-type" evidence="6">
    <location>
        <begin position="542"/>
        <end position="571"/>
    </location>
</feature>
<dbReference type="PANTHER" id="PTHR24379">
    <property type="entry name" value="KRAB AND ZINC FINGER DOMAIN-CONTAINING"/>
    <property type="match status" value="1"/>
</dbReference>
<feature type="domain" description="C2H2-type" evidence="6">
    <location>
        <begin position="513"/>
        <end position="541"/>
    </location>
</feature>
<feature type="domain" description="C2H2-type" evidence="6">
    <location>
        <begin position="339"/>
        <end position="366"/>
    </location>
</feature>
<evidence type="ECO:0000259" key="6">
    <source>
        <dbReference type="PROSITE" id="PS50157"/>
    </source>
</evidence>
<dbReference type="InterPro" id="IPR013087">
    <property type="entry name" value="Znf_C2H2_type"/>
</dbReference>
<dbReference type="SMART" id="SM00355">
    <property type="entry name" value="ZnF_C2H2"/>
    <property type="match status" value="14"/>
</dbReference>
<evidence type="ECO:0000256" key="1">
    <source>
        <dbReference type="ARBA" id="ARBA00022723"/>
    </source>
</evidence>
<feature type="domain" description="C2H2-type" evidence="6">
    <location>
        <begin position="393"/>
        <end position="415"/>
    </location>
</feature>
<name>A0ABM1BV99_LIMPO</name>
<feature type="domain" description="C2H2-type" evidence="6">
    <location>
        <begin position="485"/>
        <end position="512"/>
    </location>
</feature>
<dbReference type="PROSITE" id="PS50157">
    <property type="entry name" value="ZINC_FINGER_C2H2_2"/>
    <property type="match status" value="12"/>
</dbReference>
<reference evidence="8" key="1">
    <citation type="submission" date="2025-08" db="UniProtKB">
        <authorList>
            <consortium name="RefSeq"/>
        </authorList>
    </citation>
    <scope>IDENTIFICATION</scope>
    <source>
        <tissue evidence="8">Muscle</tissue>
    </source>
</reference>
<evidence type="ECO:0000313" key="7">
    <source>
        <dbReference type="Proteomes" id="UP000694941"/>
    </source>
</evidence>
<dbReference type="PROSITE" id="PS00028">
    <property type="entry name" value="ZINC_FINGER_C2H2_1"/>
    <property type="match status" value="13"/>
</dbReference>
<feature type="domain" description="C2H2-type" evidence="6">
    <location>
        <begin position="243"/>
        <end position="271"/>
    </location>
</feature>
<dbReference type="Pfam" id="PF13912">
    <property type="entry name" value="zf-C2H2_6"/>
    <property type="match status" value="3"/>
</dbReference>
<organism evidence="7 8">
    <name type="scientific">Limulus polyphemus</name>
    <name type="common">Atlantic horseshoe crab</name>
    <dbReference type="NCBI Taxonomy" id="6850"/>
    <lineage>
        <taxon>Eukaryota</taxon>
        <taxon>Metazoa</taxon>
        <taxon>Ecdysozoa</taxon>
        <taxon>Arthropoda</taxon>
        <taxon>Chelicerata</taxon>
        <taxon>Merostomata</taxon>
        <taxon>Xiphosura</taxon>
        <taxon>Limulidae</taxon>
        <taxon>Limulus</taxon>
    </lineage>
</organism>
<evidence type="ECO:0000256" key="5">
    <source>
        <dbReference type="PROSITE-ProRule" id="PRU00042"/>
    </source>
</evidence>
<dbReference type="Proteomes" id="UP000694941">
    <property type="component" value="Unplaced"/>
</dbReference>
<evidence type="ECO:0000256" key="2">
    <source>
        <dbReference type="ARBA" id="ARBA00022737"/>
    </source>
</evidence>
<feature type="domain" description="C2H2-type" evidence="6">
    <location>
        <begin position="571"/>
        <end position="598"/>
    </location>
</feature>
<feature type="domain" description="C2H2-type" evidence="6">
    <location>
        <begin position="311"/>
        <end position="338"/>
    </location>
</feature>
<dbReference type="PANTHER" id="PTHR24379:SF121">
    <property type="entry name" value="C2H2-TYPE DOMAIN-CONTAINING PROTEIN"/>
    <property type="match status" value="1"/>
</dbReference>
<dbReference type="Gene3D" id="3.30.160.60">
    <property type="entry name" value="Classic Zinc Finger"/>
    <property type="match status" value="8"/>
</dbReference>
<feature type="domain" description="C2H2-type" evidence="6">
    <location>
        <begin position="366"/>
        <end position="393"/>
    </location>
</feature>